<evidence type="ECO:0000256" key="1">
    <source>
        <dbReference type="SAM" id="SignalP"/>
    </source>
</evidence>
<sequence>MTSRLTFLLFFFLERLTSWSHHERVKDIPPFKHSASANILRRFHDREYLSEKHLDGGNTLIRNHTKEMSEVLRNGLQTENDTPTLGHEIDALQVKINYNNNSINKGNMSSSYVLCACERCFKVILQCRGTGLIFVDIKAFNNSMLSTKHVLNEAEEYSDMLYFVMKVQGNDEIWSTLISDQDVLLAKLVPIKVSSSGRYNVSLTLIYTNKSSAYGLEKYQRKELHCPLCQTSGSPCHITIQANVSEENVDTARSGWVPITMDDISSNTTVVSDNDVSAYFRSWKNNTFFKCPTCEGSQLLDKCLVKKKFMLLGDSHMGNVWKVLQKHIRRVGKKMAVQWKMRVDGYGVYHNLSPDKDFKGYMQGTVPPVFVPGNMIKGLQSGLYLKLQQKNKFDAWIFSSGHWDLRDTSVEKYMSHLEELFQKWSEFQRNTSVWLVWNGVPAYSFNRHMWGGLEKRTNIKIGLADHETKDLCRRYNITYVPFFDISFPFYAKSCDTHHYLCDGKTSPIGSAQLNLLLQTICIGILLQ</sequence>
<dbReference type="Proteomes" id="UP001152320">
    <property type="component" value="Chromosome 4"/>
</dbReference>
<proteinExistence type="predicted"/>
<keyword evidence="1" id="KW-0732">Signal</keyword>
<evidence type="ECO:0000313" key="2">
    <source>
        <dbReference type="EMBL" id="KAJ8043653.1"/>
    </source>
</evidence>
<protein>
    <submittedName>
        <fullName evidence="2">Uncharacterized protein</fullName>
    </submittedName>
</protein>
<dbReference type="InterPro" id="IPR036514">
    <property type="entry name" value="SGNH_hydro_sf"/>
</dbReference>
<feature type="chain" id="PRO_5040200393" evidence="1">
    <location>
        <begin position="21"/>
        <end position="527"/>
    </location>
</feature>
<name>A0A9Q1CDS5_HOLLE</name>
<gene>
    <name evidence="2" type="ORF">HOLleu_10844</name>
</gene>
<dbReference type="AlphaFoldDB" id="A0A9Q1CDS5"/>
<feature type="signal peptide" evidence="1">
    <location>
        <begin position="1"/>
        <end position="20"/>
    </location>
</feature>
<reference evidence="2" key="1">
    <citation type="submission" date="2021-10" db="EMBL/GenBank/DDBJ databases">
        <title>Tropical sea cucumber genome reveals ecological adaptation and Cuvierian tubules defense mechanism.</title>
        <authorList>
            <person name="Chen T."/>
        </authorList>
    </citation>
    <scope>NUCLEOTIDE SEQUENCE</scope>
    <source>
        <strain evidence="2">Nanhai2018</strain>
        <tissue evidence="2">Muscle</tissue>
    </source>
</reference>
<dbReference type="Gene3D" id="3.40.50.1110">
    <property type="entry name" value="SGNH hydrolase"/>
    <property type="match status" value="1"/>
</dbReference>
<organism evidence="2 3">
    <name type="scientific">Holothuria leucospilota</name>
    <name type="common">Black long sea cucumber</name>
    <name type="synonym">Mertensiothuria leucospilota</name>
    <dbReference type="NCBI Taxonomy" id="206669"/>
    <lineage>
        <taxon>Eukaryota</taxon>
        <taxon>Metazoa</taxon>
        <taxon>Echinodermata</taxon>
        <taxon>Eleutherozoa</taxon>
        <taxon>Echinozoa</taxon>
        <taxon>Holothuroidea</taxon>
        <taxon>Aspidochirotacea</taxon>
        <taxon>Aspidochirotida</taxon>
        <taxon>Holothuriidae</taxon>
        <taxon>Holothuria</taxon>
    </lineage>
</organism>
<keyword evidence="3" id="KW-1185">Reference proteome</keyword>
<comment type="caution">
    <text evidence="2">The sequence shown here is derived from an EMBL/GenBank/DDBJ whole genome shotgun (WGS) entry which is preliminary data.</text>
</comment>
<evidence type="ECO:0000313" key="3">
    <source>
        <dbReference type="Proteomes" id="UP001152320"/>
    </source>
</evidence>
<accession>A0A9Q1CDS5</accession>
<dbReference type="SUPFAM" id="SSF52266">
    <property type="entry name" value="SGNH hydrolase"/>
    <property type="match status" value="1"/>
</dbReference>
<dbReference type="EMBL" id="JAIZAY010000004">
    <property type="protein sequence ID" value="KAJ8043653.1"/>
    <property type="molecule type" value="Genomic_DNA"/>
</dbReference>